<feature type="chain" id="PRO_5035488909" description="CLIP domain-containing serine protease" evidence="8">
    <location>
        <begin position="17"/>
        <end position="377"/>
    </location>
</feature>
<dbReference type="Pfam" id="PF12032">
    <property type="entry name" value="CLIP"/>
    <property type="match status" value="1"/>
</dbReference>
<dbReference type="PROSITE" id="PS50240">
    <property type="entry name" value="TRYPSIN_DOM"/>
    <property type="match status" value="1"/>
</dbReference>
<keyword evidence="3 8" id="KW-0378">Hydrolase</keyword>
<protein>
    <recommendedName>
        <fullName evidence="8">CLIP domain-containing serine protease</fullName>
        <ecNumber evidence="8">3.4.21.-</ecNumber>
    </recommendedName>
</protein>
<evidence type="ECO:0000313" key="11">
    <source>
        <dbReference type="Proteomes" id="UP000801492"/>
    </source>
</evidence>
<dbReference type="InterPro" id="IPR038565">
    <property type="entry name" value="CLIP_sf"/>
</dbReference>
<keyword evidence="8" id="KW-0964">Secreted</keyword>
<comment type="domain">
    <text evidence="8">The clip domain consists of 35-55 residues which are 'knitted' together usually by 3 conserved disulfide bonds forming a clip-like compact structure.</text>
</comment>
<dbReference type="GO" id="GO:0006508">
    <property type="term" value="P:proteolysis"/>
    <property type="evidence" value="ECO:0007669"/>
    <property type="project" value="UniProtKB-KW"/>
</dbReference>
<evidence type="ECO:0000256" key="4">
    <source>
        <dbReference type="ARBA" id="ARBA00022825"/>
    </source>
</evidence>
<dbReference type="GO" id="GO:0005576">
    <property type="term" value="C:extracellular region"/>
    <property type="evidence" value="ECO:0007669"/>
    <property type="project" value="UniProtKB-SubCell"/>
</dbReference>
<dbReference type="InterPro" id="IPR001254">
    <property type="entry name" value="Trypsin_dom"/>
</dbReference>
<dbReference type="PANTHER" id="PTHR24260">
    <property type="match status" value="1"/>
</dbReference>
<dbReference type="Gene3D" id="2.40.10.10">
    <property type="entry name" value="Trypsin-like serine proteases"/>
    <property type="match status" value="2"/>
</dbReference>
<dbReference type="InterPro" id="IPR043504">
    <property type="entry name" value="Peptidase_S1_PA_chymotrypsin"/>
</dbReference>
<dbReference type="Gene3D" id="3.30.1640.30">
    <property type="match status" value="1"/>
</dbReference>
<sequence>MYVLIVSLIITSYVLAGENDATCVTPNGETARCKHIWSCKVIRHAITYFKKDGEEFAKKSRCGNDSGSLVCCGSVGQFVNSSTLKEYSESITTSKINVNEALNDITEDISLPDSSLCGIQIPDDRLDSNLTDIGEYPWIAALKYVRSDDDSNASSFYCSGTLINQEYVLTAANCLSIPGYNLTAVRLGKSRFSETKDCFVDKEVETCVDTVVDLPVVNTIIHPDYKEKKSENNIALLHLERKVYYSDYIRPLCLPSSDFLAPEPGTLLDFTIWETDVKLPGQAPYQSQENCSKVLNSGKFDKFGEACAGGEGSVNACFADLGAPVIKAFPKTDENKEKQWYQEGIIYEKHGCKENETPFLIYIRLSNYTEWILNNLK</sequence>
<keyword evidence="5" id="KW-1015">Disulfide bond</keyword>
<dbReference type="FunFam" id="2.40.10.10:FF:000028">
    <property type="entry name" value="Serine protease easter"/>
    <property type="match status" value="1"/>
</dbReference>
<dbReference type="Proteomes" id="UP000801492">
    <property type="component" value="Unassembled WGS sequence"/>
</dbReference>
<organism evidence="10 11">
    <name type="scientific">Ignelater luminosus</name>
    <name type="common">Cucubano</name>
    <name type="synonym">Pyrophorus luminosus</name>
    <dbReference type="NCBI Taxonomy" id="2038154"/>
    <lineage>
        <taxon>Eukaryota</taxon>
        <taxon>Metazoa</taxon>
        <taxon>Ecdysozoa</taxon>
        <taxon>Arthropoda</taxon>
        <taxon>Hexapoda</taxon>
        <taxon>Insecta</taxon>
        <taxon>Pterygota</taxon>
        <taxon>Neoptera</taxon>
        <taxon>Endopterygota</taxon>
        <taxon>Coleoptera</taxon>
        <taxon>Polyphaga</taxon>
        <taxon>Elateriformia</taxon>
        <taxon>Elateroidea</taxon>
        <taxon>Elateridae</taxon>
        <taxon>Agrypninae</taxon>
        <taxon>Pyrophorini</taxon>
        <taxon>Ignelater</taxon>
    </lineage>
</organism>
<evidence type="ECO:0000256" key="1">
    <source>
        <dbReference type="ARBA" id="ARBA00022670"/>
    </source>
</evidence>
<comment type="caution">
    <text evidence="10">The sequence shown here is derived from an EMBL/GenBank/DDBJ whole genome shotgun (WGS) entry which is preliminary data.</text>
</comment>
<dbReference type="InterPro" id="IPR001314">
    <property type="entry name" value="Peptidase_S1A"/>
</dbReference>
<dbReference type="InterPro" id="IPR051333">
    <property type="entry name" value="CLIP_Serine_Protease"/>
</dbReference>
<dbReference type="SMART" id="SM00680">
    <property type="entry name" value="CLIP"/>
    <property type="match status" value="1"/>
</dbReference>
<dbReference type="PANTHER" id="PTHR24260:SF145">
    <property type="entry name" value="FI17609P1-RELATED"/>
    <property type="match status" value="1"/>
</dbReference>
<evidence type="ECO:0000256" key="5">
    <source>
        <dbReference type="ARBA" id="ARBA00023157"/>
    </source>
</evidence>
<keyword evidence="1 8" id="KW-0645">Protease</keyword>
<keyword evidence="11" id="KW-1185">Reference proteome</keyword>
<keyword evidence="4 8" id="KW-0720">Serine protease</keyword>
<gene>
    <name evidence="10" type="ORF">ILUMI_08433</name>
</gene>
<dbReference type="Pfam" id="PF00089">
    <property type="entry name" value="Trypsin"/>
    <property type="match status" value="1"/>
</dbReference>
<feature type="domain" description="Peptidase S1" evidence="9">
    <location>
        <begin position="116"/>
        <end position="377"/>
    </location>
</feature>
<feature type="signal peptide" evidence="8">
    <location>
        <begin position="1"/>
        <end position="16"/>
    </location>
</feature>
<proteinExistence type="inferred from homology"/>
<dbReference type="AlphaFoldDB" id="A0A8K0D1N0"/>
<dbReference type="OrthoDB" id="10403282at2759"/>
<evidence type="ECO:0000256" key="6">
    <source>
        <dbReference type="ARBA" id="ARBA00023180"/>
    </source>
</evidence>
<dbReference type="SUPFAM" id="SSF50494">
    <property type="entry name" value="Trypsin-like serine proteases"/>
    <property type="match status" value="1"/>
</dbReference>
<evidence type="ECO:0000313" key="10">
    <source>
        <dbReference type="EMBL" id="KAF2897743.1"/>
    </source>
</evidence>
<dbReference type="InterPro" id="IPR022700">
    <property type="entry name" value="CLIP"/>
</dbReference>
<dbReference type="EC" id="3.4.21.-" evidence="8"/>
<dbReference type="SMART" id="SM00020">
    <property type="entry name" value="Tryp_SPc"/>
    <property type="match status" value="1"/>
</dbReference>
<comment type="subcellular location">
    <subcellularLocation>
        <location evidence="8">Secreted</location>
    </subcellularLocation>
</comment>
<keyword evidence="2 8" id="KW-0732">Signal</keyword>
<dbReference type="InterPro" id="IPR009003">
    <property type="entry name" value="Peptidase_S1_PA"/>
</dbReference>
<evidence type="ECO:0000259" key="9">
    <source>
        <dbReference type="PROSITE" id="PS50240"/>
    </source>
</evidence>
<name>A0A8K0D1N0_IGNLU</name>
<dbReference type="PRINTS" id="PR00722">
    <property type="entry name" value="CHYMOTRYPSIN"/>
</dbReference>
<evidence type="ECO:0000256" key="2">
    <source>
        <dbReference type="ARBA" id="ARBA00022729"/>
    </source>
</evidence>
<evidence type="ECO:0000256" key="8">
    <source>
        <dbReference type="RuleBase" id="RU366078"/>
    </source>
</evidence>
<dbReference type="GO" id="GO:0004252">
    <property type="term" value="F:serine-type endopeptidase activity"/>
    <property type="evidence" value="ECO:0007669"/>
    <property type="project" value="UniProtKB-UniRule"/>
</dbReference>
<reference evidence="10" key="1">
    <citation type="submission" date="2019-08" db="EMBL/GenBank/DDBJ databases">
        <title>The genome of the North American firefly Photinus pyralis.</title>
        <authorList>
            <consortium name="Photinus pyralis genome working group"/>
            <person name="Fallon T.R."/>
            <person name="Sander Lower S.E."/>
            <person name="Weng J.-K."/>
        </authorList>
    </citation>
    <scope>NUCLEOTIDE SEQUENCE</scope>
    <source>
        <strain evidence="10">TRF0915ILg1</strain>
        <tissue evidence="10">Whole body</tissue>
    </source>
</reference>
<dbReference type="EMBL" id="VTPC01003939">
    <property type="protein sequence ID" value="KAF2897743.1"/>
    <property type="molecule type" value="Genomic_DNA"/>
</dbReference>
<keyword evidence="6" id="KW-0325">Glycoprotein</keyword>
<dbReference type="CDD" id="cd00190">
    <property type="entry name" value="Tryp_SPc"/>
    <property type="match status" value="1"/>
</dbReference>
<evidence type="ECO:0000256" key="7">
    <source>
        <dbReference type="ARBA" id="ARBA00024195"/>
    </source>
</evidence>
<comment type="similarity">
    <text evidence="7 8">Belongs to the peptidase S1 family. CLIP subfamily.</text>
</comment>
<evidence type="ECO:0000256" key="3">
    <source>
        <dbReference type="ARBA" id="ARBA00022801"/>
    </source>
</evidence>
<accession>A0A8K0D1N0</accession>